<keyword evidence="2" id="KW-1185">Reference proteome</keyword>
<gene>
    <name evidence="1" type="ordered locus">KQS_02365</name>
</gene>
<dbReference type="SUPFAM" id="SSF74653">
    <property type="entry name" value="TolA/TonB C-terminal domain"/>
    <property type="match status" value="1"/>
</dbReference>
<evidence type="ECO:0008006" key="3">
    <source>
        <dbReference type="Google" id="ProtNLM"/>
    </source>
</evidence>
<name>H8XQH1_FLAIG</name>
<organism evidence="1 2">
    <name type="scientific">Flavobacterium indicum (strain DSM 17447 / CIP 109464 / GPTSA100-9)</name>
    <dbReference type="NCBI Taxonomy" id="1094466"/>
    <lineage>
        <taxon>Bacteria</taxon>
        <taxon>Pseudomonadati</taxon>
        <taxon>Bacteroidota</taxon>
        <taxon>Flavobacteriia</taxon>
        <taxon>Flavobacteriales</taxon>
        <taxon>Flavobacteriaceae</taxon>
        <taxon>Flavobacterium</taxon>
    </lineage>
</organism>
<sequence>MKKIVYFVFAFIQFLLSNSQEIVKVEMLDSSFNVSNTENYYIKRTIKSIENSTNFNVEEVRKTGETFAIYQVTDYVTMIKDGNRKTFYKNGQQRTSSAYNNNLAFGEYLEFYEDGKPRVIGENKIENNVSKLYIKDFWDKDGNHKVINFNGEIELLKANKLYRVPVKEGRYNGEMKPVDETYPYTIIFYENGDLVKGELHKSPTVIRFFNSNEVPASPIGGMEKFKNDFIDQLINKFSNKKLNIDVLIKFVVLEDGSLTNVEFLKSAGSKVDKKIEELLCKQNKWEPGIKYGIEVKTICKLPLRLNVTFE</sequence>
<dbReference type="HOGENOM" id="CLU_896436_0_0_10"/>
<evidence type="ECO:0000313" key="1">
    <source>
        <dbReference type="EMBL" id="CCG52465.1"/>
    </source>
</evidence>
<dbReference type="Proteomes" id="UP000007599">
    <property type="component" value="Chromosome I"/>
</dbReference>
<dbReference type="PATRIC" id="fig|1094466.5.peg.468"/>
<accession>H8XQH1</accession>
<dbReference type="EMBL" id="HE774682">
    <property type="protein sequence ID" value="CCG52465.1"/>
    <property type="molecule type" value="Genomic_DNA"/>
</dbReference>
<proteinExistence type="predicted"/>
<dbReference type="STRING" id="1094466.KQS_02365"/>
<reference evidence="1 2" key="1">
    <citation type="journal article" date="2012" name="J. Bacteriol.">
        <title>Complete Genome Sequence of Flavobacterium indicum GPSTA100-9T, Isolated from Warm Spring Water.</title>
        <authorList>
            <person name="Barbier P."/>
            <person name="Houel A."/>
            <person name="Loux V."/>
            <person name="Poulain J."/>
            <person name="Bernardet J.F."/>
            <person name="Touchon M."/>
            <person name="Duchaud E."/>
        </authorList>
    </citation>
    <scope>NUCLEOTIDE SEQUENCE [LARGE SCALE GENOMIC DNA]</scope>
    <source>
        <strain evidence="2">DSM 17447 / CIP 109464 / GPTSA100-9</strain>
    </source>
</reference>
<dbReference type="OrthoDB" id="649093at2"/>
<dbReference type="AlphaFoldDB" id="H8XQH1"/>
<evidence type="ECO:0000313" key="2">
    <source>
        <dbReference type="Proteomes" id="UP000007599"/>
    </source>
</evidence>
<reference evidence="2" key="2">
    <citation type="submission" date="2012-03" db="EMBL/GenBank/DDBJ databases">
        <title>Complete genome sequence of Flavobacterium indicum GPTSA100-9T, isolated from warm spring water.</title>
        <authorList>
            <person name="Barbier P."/>
            <person name="Houel A."/>
            <person name="Loux V."/>
            <person name="Poulain J."/>
            <person name="Bernardet J.-F."/>
            <person name="Touchon M."/>
            <person name="Duchaud E."/>
        </authorList>
    </citation>
    <scope>NUCLEOTIDE SEQUENCE [LARGE SCALE GENOMIC DNA]</scope>
    <source>
        <strain evidence="2">DSM 17447 / CIP 109464 / GPTSA100-9</strain>
    </source>
</reference>
<dbReference type="Gene3D" id="3.30.1150.10">
    <property type="match status" value="1"/>
</dbReference>
<dbReference type="KEGG" id="fin:KQS_02365"/>
<protein>
    <recommendedName>
        <fullName evidence="3">TonB C-terminal domain-containing protein</fullName>
    </recommendedName>
</protein>
<dbReference type="RefSeq" id="WP_014387609.1">
    <property type="nucleotide sequence ID" value="NC_017025.1"/>
</dbReference>